<dbReference type="EMBL" id="JABCUS010000003">
    <property type="protein sequence ID" value="NMX02701.1"/>
    <property type="molecule type" value="Genomic_DNA"/>
</dbReference>
<evidence type="ECO:0000313" key="5">
    <source>
        <dbReference type="EMBL" id="NMX02701.1"/>
    </source>
</evidence>
<keyword evidence="1" id="KW-0812">Transmembrane</keyword>
<reference evidence="6 7" key="1">
    <citation type="submission" date="2018-06" db="EMBL/GenBank/DDBJ databases">
        <authorList>
            <consortium name="Pathogen Informatics"/>
            <person name="Doyle S."/>
        </authorList>
    </citation>
    <scope>NUCLEOTIDE SEQUENCE [LARGE SCALE GENOMIC DNA]</scope>
    <source>
        <strain evidence="6 7">NCTC11819</strain>
    </source>
</reference>
<evidence type="ECO:0000313" key="3">
    <source>
        <dbReference type="EMBL" id="NMW64231.1"/>
    </source>
</evidence>
<proteinExistence type="predicted"/>
<dbReference type="Proteomes" id="UP000255284">
    <property type="component" value="Unassembled WGS sequence"/>
</dbReference>
<evidence type="ECO:0000313" key="7">
    <source>
        <dbReference type="Proteomes" id="UP000255284"/>
    </source>
</evidence>
<reference evidence="2 11" key="2">
    <citation type="submission" date="2019-08" db="EMBL/GenBank/DDBJ databases">
        <title>Comparison of rpoB and gyrB Sequences from Mobiluncus Species and Development of a Multiplex PCR Method for Clinical Detection of Mobiluncus curtisii and Mobiluncus mulieris.</title>
        <authorList>
            <person name="Yang L."/>
            <person name="Shen Y."/>
            <person name="Xu G."/>
            <person name="Shu L.-B."/>
            <person name="Hu J."/>
            <person name="Zhang R."/>
            <person name="Wang Y."/>
            <person name="Zhou H.-W."/>
            <person name="Zhang X."/>
        </authorList>
    </citation>
    <scope>NUCLEOTIDE SEQUENCE [LARGE SCALE GENOMIC DNA]</scope>
    <source>
        <strain evidence="2 11">M26</strain>
    </source>
</reference>
<organism evidence="5 8">
    <name type="scientific">Mobiluncus mulieris</name>
    <dbReference type="NCBI Taxonomy" id="2052"/>
    <lineage>
        <taxon>Bacteria</taxon>
        <taxon>Bacillati</taxon>
        <taxon>Actinomycetota</taxon>
        <taxon>Actinomycetes</taxon>
        <taxon>Actinomycetales</taxon>
        <taxon>Actinomycetaceae</taxon>
        <taxon>Mobiluncus</taxon>
    </lineage>
</organism>
<feature type="transmembrane region" description="Helical" evidence="1">
    <location>
        <begin position="7"/>
        <end position="24"/>
    </location>
</feature>
<dbReference type="Proteomes" id="UP000575397">
    <property type="component" value="Unassembled WGS sequence"/>
</dbReference>
<evidence type="ECO:0000313" key="9">
    <source>
        <dbReference type="Proteomes" id="UP000578252"/>
    </source>
</evidence>
<evidence type="ECO:0000256" key="1">
    <source>
        <dbReference type="SAM" id="Phobius"/>
    </source>
</evidence>
<dbReference type="EMBL" id="UGGQ01000006">
    <property type="protein sequence ID" value="STO16190.1"/>
    <property type="molecule type" value="Genomic_DNA"/>
</dbReference>
<name>A0A2J9KNN0_9ACTO</name>
<dbReference type="EMBL" id="JABCUV010000011">
    <property type="protein sequence ID" value="NMW93792.1"/>
    <property type="molecule type" value="Genomic_DNA"/>
</dbReference>
<feature type="transmembrane region" description="Helical" evidence="1">
    <location>
        <begin position="44"/>
        <end position="63"/>
    </location>
</feature>
<evidence type="ECO:0000313" key="4">
    <source>
        <dbReference type="EMBL" id="NMW93792.1"/>
    </source>
</evidence>
<evidence type="ECO:0000313" key="11">
    <source>
        <dbReference type="Proteomes" id="UP001209486"/>
    </source>
</evidence>
<comment type="caution">
    <text evidence="5">The sequence shown here is derived from an EMBL/GenBank/DDBJ whole genome shotgun (WGS) entry which is preliminary data.</text>
</comment>
<protein>
    <submittedName>
        <fullName evidence="5">DUF4235 domain-containing protein</fullName>
    </submittedName>
</protein>
<dbReference type="EMBL" id="VSZY01000009">
    <property type="protein sequence ID" value="MCU9969036.1"/>
    <property type="molecule type" value="Genomic_DNA"/>
</dbReference>
<keyword evidence="1" id="KW-0472">Membrane</keyword>
<dbReference type="AlphaFoldDB" id="A0A2J9KNN0"/>
<accession>A0A2J9KNN0</accession>
<dbReference type="Proteomes" id="UP000578252">
    <property type="component" value="Unassembled WGS sequence"/>
</dbReference>
<dbReference type="RefSeq" id="WP_004013373.1">
    <property type="nucleotide sequence ID" value="NZ_CAMPNB010000002.1"/>
</dbReference>
<dbReference type="InterPro" id="IPR025329">
    <property type="entry name" value="DUF4235"/>
</dbReference>
<evidence type="ECO:0000313" key="2">
    <source>
        <dbReference type="EMBL" id="MCU9969036.1"/>
    </source>
</evidence>
<reference evidence="8 9" key="3">
    <citation type="submission" date="2020-04" db="EMBL/GenBank/DDBJ databases">
        <title>Antimicrobial susceptibility and clonality of vaginal-derived multi-drug resistant Mobiluncus isolates in China.</title>
        <authorList>
            <person name="Zhang X."/>
        </authorList>
    </citation>
    <scope>NUCLEOTIDE SEQUENCE [LARGE SCALE GENOMIC DNA]</scope>
    <source>
        <strain evidence="5 8">12</strain>
        <strain evidence="3 9">13</strain>
        <strain evidence="4 10">7</strain>
    </source>
</reference>
<keyword evidence="1" id="KW-1133">Transmembrane helix</keyword>
<evidence type="ECO:0000313" key="8">
    <source>
        <dbReference type="Proteomes" id="UP000575397"/>
    </source>
</evidence>
<gene>
    <name evidence="2" type="ORF">FYZ43_06430</name>
    <name evidence="4" type="ORF">HHJ74_08880</name>
    <name evidence="5" type="ORF">HHJ77_01820</name>
    <name evidence="3" type="ORF">HHJ78_01455</name>
    <name evidence="6" type="ORF">NCTC11819_00747</name>
</gene>
<dbReference type="OrthoDB" id="3268522at2"/>
<evidence type="ECO:0000313" key="10">
    <source>
        <dbReference type="Proteomes" id="UP000582487"/>
    </source>
</evidence>
<dbReference type="Pfam" id="PF14019">
    <property type="entry name" value="DUF4235"/>
    <property type="match status" value="1"/>
</dbReference>
<dbReference type="GeneID" id="61169177"/>
<dbReference type="Proteomes" id="UP001209486">
    <property type="component" value="Unassembled WGS sequence"/>
</dbReference>
<evidence type="ECO:0000313" key="6">
    <source>
        <dbReference type="EMBL" id="STO16190.1"/>
    </source>
</evidence>
<dbReference type="EMBL" id="JABCUR010000001">
    <property type="protein sequence ID" value="NMW64231.1"/>
    <property type="molecule type" value="Genomic_DNA"/>
</dbReference>
<sequence>MNISWKIVNLGAVAMAGLLSDSIVKLGWKVATGKNPPEDDDLEVGLAEIVTFAVLSGVLLAITKRFTVQAAAKWYNKSHPVISDTYNI</sequence>
<dbReference type="Proteomes" id="UP000582487">
    <property type="component" value="Unassembled WGS sequence"/>
</dbReference>